<protein>
    <recommendedName>
        <fullName evidence="2">Peptidase C1A papain C-terminal domain-containing protein</fullName>
    </recommendedName>
</protein>
<dbReference type="OrthoDB" id="1491023at2"/>
<dbReference type="AlphaFoldDB" id="A0A327MHD6"/>
<dbReference type="InterPro" id="IPR000668">
    <property type="entry name" value="Peptidase_C1A_C"/>
</dbReference>
<organism evidence="3 4">
    <name type="scientific">Roseicella frigidaeris</name>
    <dbReference type="NCBI Taxonomy" id="2230885"/>
    <lineage>
        <taxon>Bacteria</taxon>
        <taxon>Pseudomonadati</taxon>
        <taxon>Pseudomonadota</taxon>
        <taxon>Alphaproteobacteria</taxon>
        <taxon>Acetobacterales</taxon>
        <taxon>Roseomonadaceae</taxon>
        <taxon>Roseicella</taxon>
    </lineage>
</organism>
<evidence type="ECO:0000313" key="4">
    <source>
        <dbReference type="Proteomes" id="UP000249065"/>
    </source>
</evidence>
<gene>
    <name evidence="3" type="ORF">DOO78_08375</name>
</gene>
<name>A0A327MHD6_9PROT</name>
<evidence type="ECO:0000313" key="3">
    <source>
        <dbReference type="EMBL" id="RAI59598.1"/>
    </source>
</evidence>
<dbReference type="GO" id="GO:0008234">
    <property type="term" value="F:cysteine-type peptidase activity"/>
    <property type="evidence" value="ECO:0007669"/>
    <property type="project" value="InterPro"/>
</dbReference>
<dbReference type="Pfam" id="PF00112">
    <property type="entry name" value="Peptidase_C1"/>
    <property type="match status" value="1"/>
</dbReference>
<evidence type="ECO:0000256" key="1">
    <source>
        <dbReference type="ARBA" id="ARBA00008455"/>
    </source>
</evidence>
<dbReference type="GO" id="GO:0006508">
    <property type="term" value="P:proteolysis"/>
    <property type="evidence" value="ECO:0007669"/>
    <property type="project" value="InterPro"/>
</dbReference>
<evidence type="ECO:0000259" key="2">
    <source>
        <dbReference type="SMART" id="SM00645"/>
    </source>
</evidence>
<keyword evidence="4" id="KW-1185">Reference proteome</keyword>
<reference evidence="4" key="1">
    <citation type="submission" date="2018-06" db="EMBL/GenBank/DDBJ databases">
        <authorList>
            <person name="Khan S.A."/>
        </authorList>
    </citation>
    <scope>NUCLEOTIDE SEQUENCE [LARGE SCALE GENOMIC DNA]</scope>
    <source>
        <strain evidence="4">DB-1506</strain>
    </source>
</reference>
<comment type="similarity">
    <text evidence="1">Belongs to the peptidase C1 family.</text>
</comment>
<dbReference type="EMBL" id="QLIX01000004">
    <property type="protein sequence ID" value="RAI59598.1"/>
    <property type="molecule type" value="Genomic_DNA"/>
</dbReference>
<dbReference type="SUPFAM" id="SSF54001">
    <property type="entry name" value="Cysteine proteinases"/>
    <property type="match status" value="1"/>
</dbReference>
<proteinExistence type="inferred from homology"/>
<accession>A0A327MHD6</accession>
<dbReference type="InterPro" id="IPR038765">
    <property type="entry name" value="Papain-like_cys_pep_sf"/>
</dbReference>
<sequence length="290" mass="30251">MQNGTVRSTVRTGIAGLCAAILGIAGARGQPAAPAATQAIAPAEVRRVLSFSPAEAVTREQALSPEIQNRLASIRAQVAQQGGRFSVGYTPALELPLEVLAGTRIPRSQPGIAATVNQRAAALRRIDIDSARLGRVDLSKLLAACSPQAAAFDWRRSGKVTPVKAQSCGTCWDFTAMGAYEGSYAIRNGAQINTSEQQILNCAGAGTCAGGWWMPVYDYMLTHGAAHEQSAPFTGDDHQSCPGNIATPFRAASWGFVANDVGTIPPVQAIKQALCAHGPLATALQATPAF</sequence>
<dbReference type="Gene3D" id="3.90.70.10">
    <property type="entry name" value="Cysteine proteinases"/>
    <property type="match status" value="1"/>
</dbReference>
<dbReference type="PANTHER" id="PTHR12411">
    <property type="entry name" value="CYSTEINE PROTEASE FAMILY C1-RELATED"/>
    <property type="match status" value="1"/>
</dbReference>
<dbReference type="InterPro" id="IPR013128">
    <property type="entry name" value="Peptidase_C1A"/>
</dbReference>
<feature type="domain" description="Peptidase C1A papain C-terminal" evidence="2">
    <location>
        <begin position="148"/>
        <end position="290"/>
    </location>
</feature>
<dbReference type="Proteomes" id="UP000249065">
    <property type="component" value="Unassembled WGS sequence"/>
</dbReference>
<comment type="caution">
    <text evidence="3">The sequence shown here is derived from an EMBL/GenBank/DDBJ whole genome shotgun (WGS) entry which is preliminary data.</text>
</comment>
<dbReference type="SMART" id="SM00645">
    <property type="entry name" value="Pept_C1"/>
    <property type="match status" value="1"/>
</dbReference>